<evidence type="ECO:0000313" key="2">
    <source>
        <dbReference type="Proteomes" id="UP000887578"/>
    </source>
</evidence>
<feature type="region of interest" description="Disordered" evidence="1">
    <location>
        <begin position="250"/>
        <end position="285"/>
    </location>
</feature>
<proteinExistence type="predicted"/>
<name>A0A914R0F0_9BILA</name>
<dbReference type="AlphaFoldDB" id="A0A914R0F0"/>
<protein>
    <submittedName>
        <fullName evidence="3">Uncharacterized protein</fullName>
    </submittedName>
</protein>
<dbReference type="Proteomes" id="UP000887578">
    <property type="component" value="Unplaced"/>
</dbReference>
<sequence>MALKQKNFLVSTSPTRFGVFFYPTEEEDVDRKGRSRKDQQIDGQFLLNGDEGFVMFKSVYLLYSAYAYHRLILHENNFAYATIEDVTDHVTFESGNRINLAMVSLIPAFVHNQIKRLMFGLCSDKDVHKILECMVMKFDEEVAQPYSPSTYAQKCIQINKILKDIRMACSLLPALPRGHTPFLMFETFEAPINASIHFHHLMDVNFEIILAHLKPSVVGAINTKMGDSKIIIYSKSPDKIREINYIDLGESKESSSEEELYEAEEGEDEDENSDEEKEIVFESDC</sequence>
<evidence type="ECO:0000313" key="3">
    <source>
        <dbReference type="WBParaSite" id="PDA_v2.g4822.t1"/>
    </source>
</evidence>
<accession>A0A914R0F0</accession>
<reference evidence="3" key="1">
    <citation type="submission" date="2022-11" db="UniProtKB">
        <authorList>
            <consortium name="WormBaseParasite"/>
        </authorList>
    </citation>
    <scope>IDENTIFICATION</scope>
</reference>
<organism evidence="2 3">
    <name type="scientific">Panagrolaimus davidi</name>
    <dbReference type="NCBI Taxonomy" id="227884"/>
    <lineage>
        <taxon>Eukaryota</taxon>
        <taxon>Metazoa</taxon>
        <taxon>Ecdysozoa</taxon>
        <taxon>Nematoda</taxon>
        <taxon>Chromadorea</taxon>
        <taxon>Rhabditida</taxon>
        <taxon>Tylenchina</taxon>
        <taxon>Panagrolaimomorpha</taxon>
        <taxon>Panagrolaimoidea</taxon>
        <taxon>Panagrolaimidae</taxon>
        <taxon>Panagrolaimus</taxon>
    </lineage>
</organism>
<evidence type="ECO:0000256" key="1">
    <source>
        <dbReference type="SAM" id="MobiDB-lite"/>
    </source>
</evidence>
<feature type="compositionally biased region" description="Acidic residues" evidence="1">
    <location>
        <begin position="256"/>
        <end position="285"/>
    </location>
</feature>
<keyword evidence="2" id="KW-1185">Reference proteome</keyword>
<dbReference type="WBParaSite" id="PDA_v2.g4822.t1">
    <property type="protein sequence ID" value="PDA_v2.g4822.t1"/>
    <property type="gene ID" value="PDA_v2.g4822"/>
</dbReference>